<proteinExistence type="predicted"/>
<name>A0A1A8UJB1_NOTFU</name>
<feature type="region of interest" description="Disordered" evidence="1">
    <location>
        <begin position="37"/>
        <end position="68"/>
    </location>
</feature>
<evidence type="ECO:0000313" key="2">
    <source>
        <dbReference type="EMBL" id="SBS47397.1"/>
    </source>
</evidence>
<gene>
    <name evidence="2" type="primary">HEY1</name>
</gene>
<reference evidence="2" key="2">
    <citation type="submission" date="2016-06" db="EMBL/GenBank/DDBJ databases">
        <title>The genome of a short-lived fish provides insights into sex chromosome evolution and the genetic control of aging.</title>
        <authorList>
            <person name="Reichwald K."/>
            <person name="Felder M."/>
            <person name="Petzold A."/>
            <person name="Koch P."/>
            <person name="Groth M."/>
            <person name="Platzer M."/>
        </authorList>
    </citation>
    <scope>NUCLEOTIDE SEQUENCE</scope>
    <source>
        <tissue evidence="2">Brain</tissue>
    </source>
</reference>
<dbReference type="EMBL" id="HAEJ01006940">
    <property type="protein sequence ID" value="SBS47397.1"/>
    <property type="molecule type" value="Transcribed_RNA"/>
</dbReference>
<feature type="non-terminal residue" evidence="2">
    <location>
        <position position="1"/>
    </location>
</feature>
<sequence length="185" mass="19707">SPRTENPAVVIAASLDRCLTEDHQPAHTGEKILLTHRQSAHVSPATGSELTPPKAPNSSKASVPPSSVCSSKSSNFISLLPANTSSVSSDLQWSSRGAFICVIGIAVCVSCRFNLRVLGLTGDGSSVKKMMCMFICVHLEEARGFCQWPPPRGGNVCCTFKPLPLLLEASSASAGRRVERRDKTN</sequence>
<feature type="compositionally biased region" description="Low complexity" evidence="1">
    <location>
        <begin position="56"/>
        <end position="68"/>
    </location>
</feature>
<reference evidence="2" key="1">
    <citation type="submission" date="2016-05" db="EMBL/GenBank/DDBJ databases">
        <authorList>
            <person name="Lavstsen T."/>
            <person name="Jespersen J.S."/>
        </authorList>
    </citation>
    <scope>NUCLEOTIDE SEQUENCE</scope>
    <source>
        <tissue evidence="2">Brain</tissue>
    </source>
</reference>
<dbReference type="EMBL" id="HADY01005719">
    <property type="protein sequence ID" value="SBP44204.1"/>
    <property type="molecule type" value="Transcribed_RNA"/>
</dbReference>
<organism evidence="2">
    <name type="scientific">Nothobranchius furzeri</name>
    <name type="common">Turquoise killifish</name>
    <dbReference type="NCBI Taxonomy" id="105023"/>
    <lineage>
        <taxon>Eukaryota</taxon>
        <taxon>Metazoa</taxon>
        <taxon>Chordata</taxon>
        <taxon>Craniata</taxon>
        <taxon>Vertebrata</taxon>
        <taxon>Euteleostomi</taxon>
        <taxon>Actinopterygii</taxon>
        <taxon>Neopterygii</taxon>
        <taxon>Teleostei</taxon>
        <taxon>Neoteleostei</taxon>
        <taxon>Acanthomorphata</taxon>
        <taxon>Ovalentaria</taxon>
        <taxon>Atherinomorphae</taxon>
        <taxon>Cyprinodontiformes</taxon>
        <taxon>Nothobranchiidae</taxon>
        <taxon>Nothobranchius</taxon>
    </lineage>
</organism>
<protein>
    <submittedName>
        <fullName evidence="2">Hairy/enhancer-of-split related with YRPW motif 1</fullName>
    </submittedName>
</protein>
<feature type="compositionally biased region" description="Polar residues" evidence="1">
    <location>
        <begin position="37"/>
        <end position="49"/>
    </location>
</feature>
<evidence type="ECO:0000256" key="1">
    <source>
        <dbReference type="SAM" id="MobiDB-lite"/>
    </source>
</evidence>
<accession>A0A1A8UJB1</accession>
<dbReference type="AlphaFoldDB" id="A0A1A8UJB1"/>